<dbReference type="InParanoid" id="A0A7N2M717"/>
<dbReference type="EMBL" id="LRBV02000007">
    <property type="status" value="NOT_ANNOTATED_CDS"/>
    <property type="molecule type" value="Genomic_DNA"/>
</dbReference>
<reference evidence="1 2" key="1">
    <citation type="journal article" date="2016" name="G3 (Bethesda)">
        <title>First Draft Assembly and Annotation of the Genome of a California Endemic Oak Quercus lobata Nee (Fagaceae).</title>
        <authorList>
            <person name="Sork V.L."/>
            <person name="Fitz-Gibbon S.T."/>
            <person name="Puiu D."/>
            <person name="Crepeau M."/>
            <person name="Gugger P.F."/>
            <person name="Sherman R."/>
            <person name="Stevens K."/>
            <person name="Langley C.H."/>
            <person name="Pellegrini M."/>
            <person name="Salzberg S.L."/>
        </authorList>
    </citation>
    <scope>NUCLEOTIDE SEQUENCE [LARGE SCALE GENOMIC DNA]</scope>
    <source>
        <strain evidence="1 2">cv. SW786</strain>
    </source>
</reference>
<name>A0A7N2M717_QUELO</name>
<evidence type="ECO:0000313" key="1">
    <source>
        <dbReference type="EnsemblPlants" id="QL07p047203:mrna"/>
    </source>
</evidence>
<proteinExistence type="predicted"/>
<dbReference type="Gramene" id="QL07p047203:mrna">
    <property type="protein sequence ID" value="QL07p047203:mrna"/>
    <property type="gene ID" value="QL07p047203"/>
</dbReference>
<dbReference type="Proteomes" id="UP000594261">
    <property type="component" value="Chromosome 7"/>
</dbReference>
<dbReference type="EnsemblPlants" id="QL07p047203:mrna">
    <property type="protein sequence ID" value="QL07p047203:mrna"/>
    <property type="gene ID" value="QL07p047203"/>
</dbReference>
<protein>
    <submittedName>
        <fullName evidence="1">Uncharacterized protein</fullName>
    </submittedName>
</protein>
<evidence type="ECO:0000313" key="2">
    <source>
        <dbReference type="Proteomes" id="UP000594261"/>
    </source>
</evidence>
<reference evidence="1" key="2">
    <citation type="submission" date="2021-01" db="UniProtKB">
        <authorList>
            <consortium name="EnsemblPlants"/>
        </authorList>
    </citation>
    <scope>IDENTIFICATION</scope>
</reference>
<dbReference type="AlphaFoldDB" id="A0A7N2M717"/>
<accession>A0A7N2M717</accession>
<keyword evidence="2" id="KW-1185">Reference proteome</keyword>
<sequence>MPPKSKSIKRESKDASSHAPIPDVATLYEMLQTKQREQIKLTRGIPDSHQVIRTWDEMVDGFCSKYFQEDERMTFVSLCNNTKQNVNEGVLEFIRRFMDTALDCYDDNEEHELVEEEERIIFVSLCNNTKQNVNEVVVEFIRRFMDTALDCYDDNEEHELVEVCINNMLWEYTLHLENLNIVQFVDLLQEARRIALSLSHQRGDKRV</sequence>
<organism evidence="1 2">
    <name type="scientific">Quercus lobata</name>
    <name type="common">Valley oak</name>
    <dbReference type="NCBI Taxonomy" id="97700"/>
    <lineage>
        <taxon>Eukaryota</taxon>
        <taxon>Viridiplantae</taxon>
        <taxon>Streptophyta</taxon>
        <taxon>Embryophyta</taxon>
        <taxon>Tracheophyta</taxon>
        <taxon>Spermatophyta</taxon>
        <taxon>Magnoliopsida</taxon>
        <taxon>eudicotyledons</taxon>
        <taxon>Gunneridae</taxon>
        <taxon>Pentapetalae</taxon>
        <taxon>rosids</taxon>
        <taxon>fabids</taxon>
        <taxon>Fagales</taxon>
        <taxon>Fagaceae</taxon>
        <taxon>Quercus</taxon>
    </lineage>
</organism>